<gene>
    <name evidence="3" type="ORF">E1B25_10815</name>
</gene>
<dbReference type="Gene3D" id="3.40.640.10">
    <property type="entry name" value="Type I PLP-dependent aspartate aminotransferase-like (Major domain)"/>
    <property type="match status" value="1"/>
</dbReference>
<evidence type="ECO:0000313" key="4">
    <source>
        <dbReference type="Proteomes" id="UP000294662"/>
    </source>
</evidence>
<dbReference type="Pfam" id="PF00266">
    <property type="entry name" value="Aminotran_5"/>
    <property type="match status" value="1"/>
</dbReference>
<dbReference type="Proteomes" id="UP000294662">
    <property type="component" value="Unassembled WGS sequence"/>
</dbReference>
<dbReference type="AlphaFoldDB" id="A0A4R5ESP3"/>
<dbReference type="SUPFAM" id="SSF53383">
    <property type="entry name" value="PLP-dependent transferases"/>
    <property type="match status" value="1"/>
</dbReference>
<dbReference type="Gene3D" id="3.90.1150.10">
    <property type="entry name" value="Aspartate Aminotransferase, domain 1"/>
    <property type="match status" value="1"/>
</dbReference>
<dbReference type="RefSeq" id="WP_132829174.1">
    <property type="nucleotide sequence ID" value="NZ_SMFP01000006.1"/>
</dbReference>
<evidence type="ECO:0000313" key="3">
    <source>
        <dbReference type="EMBL" id="TDE37911.1"/>
    </source>
</evidence>
<dbReference type="EMBL" id="SMFP01000006">
    <property type="protein sequence ID" value="TDE37911.1"/>
    <property type="molecule type" value="Genomic_DNA"/>
</dbReference>
<feature type="domain" description="Aminotransferase class V" evidence="2">
    <location>
        <begin position="29"/>
        <end position="437"/>
    </location>
</feature>
<keyword evidence="4" id="KW-1185">Reference proteome</keyword>
<name>A0A4R5ESP3_9RHOB</name>
<accession>A0A4R5ESP3</accession>
<comment type="caution">
    <text evidence="3">The sequence shown here is derived from an EMBL/GenBank/DDBJ whole genome shotgun (WGS) entry which is preliminary data.</text>
</comment>
<dbReference type="InterPro" id="IPR015424">
    <property type="entry name" value="PyrdxlP-dep_Trfase"/>
</dbReference>
<dbReference type="PANTHER" id="PTHR43686">
    <property type="entry name" value="SULFURTRANSFERASE-RELATED"/>
    <property type="match status" value="1"/>
</dbReference>
<dbReference type="InterPro" id="IPR000192">
    <property type="entry name" value="Aminotrans_V_dom"/>
</dbReference>
<protein>
    <submittedName>
        <fullName evidence="3">Aminotransferase class V-fold PLP-dependent enzyme</fullName>
    </submittedName>
</protein>
<dbReference type="PANTHER" id="PTHR43686:SF1">
    <property type="entry name" value="AMINOTRAN_5 DOMAIN-CONTAINING PROTEIN"/>
    <property type="match status" value="1"/>
</dbReference>
<evidence type="ECO:0000259" key="2">
    <source>
        <dbReference type="Pfam" id="PF00266"/>
    </source>
</evidence>
<keyword evidence="3" id="KW-0808">Transferase</keyword>
<dbReference type="GO" id="GO:0008483">
    <property type="term" value="F:transaminase activity"/>
    <property type="evidence" value="ECO:0007669"/>
    <property type="project" value="UniProtKB-KW"/>
</dbReference>
<dbReference type="OrthoDB" id="9804366at2"/>
<evidence type="ECO:0000256" key="1">
    <source>
        <dbReference type="ARBA" id="ARBA00022898"/>
    </source>
</evidence>
<sequence>MSMQFDDIRHALIGEGVAIPGPFGPRALIYADYVASGRSLDFIEETIRTQVLPFYGNTHTETSFTGRRTTQLRELARDAVREGVGADDDHAVIFAGAGTTAASDKLVRALQMGGAAGQLGPDAVVFVGPYEHHSNDLPWRESGAQLVRIPLDASGGVCLSTLKAELEAHRDAPLIVGAFSAASNVTGVRTDIRAVAMALHAVGGWCVIDFAAAAPYVAISLAESAPGAGDRIDAAFVSPHKFPGGPGASGLLIADRGLMSTARPTVVGGGTVAFVTPEDHQYVSSIEAREEAGTPSIVENIRAGMVMALKTDLGAEAIEARESQLSRRLEEAIVGIPGIELLGPRNAQRLGIFSFNIRVGARVLHHGFVVALLNDLFGIQARGGCSCAGPYGHALLEIDRAQSLRHSDAVNRGLGVLRPGWVRLGVNYFFSEEDVDRIARALEFIAHEGAGLLPLYELDAAESMWRARRPVTDEVPARLSDLWTHPAVPLSQTPDMDTCLAQARALSHEGRTQEAVATTFDRADDEDLRWFWLPQEAAEALNTTTEMEYQA</sequence>
<proteinExistence type="predicted"/>
<reference evidence="3 4" key="1">
    <citation type="submission" date="2019-03" db="EMBL/GenBank/DDBJ databases">
        <authorList>
            <person name="Zhang S."/>
        </authorList>
    </citation>
    <scope>NUCLEOTIDE SEQUENCE [LARGE SCALE GENOMIC DNA]</scope>
    <source>
        <strain evidence="3 4">S4J41</strain>
    </source>
</reference>
<dbReference type="InterPro" id="IPR015421">
    <property type="entry name" value="PyrdxlP-dep_Trfase_major"/>
</dbReference>
<dbReference type="InterPro" id="IPR015422">
    <property type="entry name" value="PyrdxlP-dep_Trfase_small"/>
</dbReference>
<keyword evidence="3" id="KW-0032">Aminotransferase</keyword>
<keyword evidence="1" id="KW-0663">Pyridoxal phosphate</keyword>
<organism evidence="3 4">
    <name type="scientific">Antarcticimicrobium sediminis</name>
    <dbReference type="NCBI Taxonomy" id="2546227"/>
    <lineage>
        <taxon>Bacteria</taxon>
        <taxon>Pseudomonadati</taxon>
        <taxon>Pseudomonadota</taxon>
        <taxon>Alphaproteobacteria</taxon>
        <taxon>Rhodobacterales</taxon>
        <taxon>Paracoccaceae</taxon>
        <taxon>Antarcticimicrobium</taxon>
    </lineage>
</organism>